<feature type="signal peptide" evidence="1">
    <location>
        <begin position="1"/>
        <end position="25"/>
    </location>
</feature>
<name>A0A2M4B7F9_9DIPT</name>
<accession>A0A2M4B7F9</accession>
<proteinExistence type="predicted"/>
<keyword evidence="1" id="KW-0732">Signal</keyword>
<organism evidence="2">
    <name type="scientific">Anopheles triannulatus</name>
    <dbReference type="NCBI Taxonomy" id="58253"/>
    <lineage>
        <taxon>Eukaryota</taxon>
        <taxon>Metazoa</taxon>
        <taxon>Ecdysozoa</taxon>
        <taxon>Arthropoda</taxon>
        <taxon>Hexapoda</taxon>
        <taxon>Insecta</taxon>
        <taxon>Pterygota</taxon>
        <taxon>Neoptera</taxon>
        <taxon>Endopterygota</taxon>
        <taxon>Diptera</taxon>
        <taxon>Nematocera</taxon>
        <taxon>Culicoidea</taxon>
        <taxon>Culicidae</taxon>
        <taxon>Anophelinae</taxon>
        <taxon>Anopheles</taxon>
    </lineage>
</organism>
<reference evidence="2" key="1">
    <citation type="submission" date="2018-01" db="EMBL/GenBank/DDBJ databases">
        <title>An insight into the sialome of Amazonian anophelines.</title>
        <authorList>
            <person name="Ribeiro J.M."/>
            <person name="Scarpassa V."/>
            <person name="Calvo E."/>
        </authorList>
    </citation>
    <scope>NUCLEOTIDE SEQUENCE</scope>
    <source>
        <tissue evidence="2">Salivary glands</tissue>
    </source>
</reference>
<dbReference type="EMBL" id="GGFK01015672">
    <property type="protein sequence ID" value="MBW48993.1"/>
    <property type="molecule type" value="Transcribed_RNA"/>
</dbReference>
<dbReference type="AlphaFoldDB" id="A0A2M4B7F9"/>
<evidence type="ECO:0000256" key="1">
    <source>
        <dbReference type="SAM" id="SignalP"/>
    </source>
</evidence>
<sequence>MDARPQVTFSCVALSLWPQFLPVLCKSVCLQRAHRQHRVAIVYGSITPEGASREMSNVLTFSNICKGRFASPPGFAYRYRSTFRSSLRAEPDLVFVFLSRKER</sequence>
<protein>
    <submittedName>
        <fullName evidence="2">Putative secreted protein</fullName>
    </submittedName>
</protein>
<feature type="chain" id="PRO_5014663036" evidence="1">
    <location>
        <begin position="26"/>
        <end position="103"/>
    </location>
</feature>
<evidence type="ECO:0000313" key="2">
    <source>
        <dbReference type="EMBL" id="MBW48993.1"/>
    </source>
</evidence>